<dbReference type="Gene3D" id="3.30.450.40">
    <property type="match status" value="1"/>
</dbReference>
<evidence type="ECO:0000313" key="4">
    <source>
        <dbReference type="Proteomes" id="UP000271925"/>
    </source>
</evidence>
<dbReference type="PANTHER" id="PTHR43102">
    <property type="entry name" value="SLR1143 PROTEIN"/>
    <property type="match status" value="1"/>
</dbReference>
<evidence type="ECO:0000313" key="3">
    <source>
        <dbReference type="EMBL" id="RRB06774.1"/>
    </source>
</evidence>
<protein>
    <submittedName>
        <fullName evidence="3">GAF domain-containing protein</fullName>
    </submittedName>
</protein>
<feature type="domain" description="GAF" evidence="2">
    <location>
        <begin position="22"/>
        <end position="169"/>
    </location>
</feature>
<reference evidence="3 4" key="1">
    <citation type="submission" date="2018-11" db="EMBL/GenBank/DDBJ databases">
        <authorList>
            <person name="Zhou Z."/>
            <person name="Wang G."/>
        </authorList>
    </citation>
    <scope>NUCLEOTIDE SEQUENCE [LARGE SCALE GENOMIC DNA]</scope>
    <source>
        <strain evidence="3 4">KCTC52004</strain>
    </source>
</reference>
<organism evidence="3 4">
    <name type="scientific">Larkinella rosea</name>
    <dbReference type="NCBI Taxonomy" id="2025312"/>
    <lineage>
        <taxon>Bacteria</taxon>
        <taxon>Pseudomonadati</taxon>
        <taxon>Bacteroidota</taxon>
        <taxon>Cytophagia</taxon>
        <taxon>Cytophagales</taxon>
        <taxon>Spirosomataceae</taxon>
        <taxon>Larkinella</taxon>
    </lineage>
</organism>
<gene>
    <name evidence="3" type="ORF">EHT25_02980</name>
</gene>
<name>A0A3P1C1U6_9BACT</name>
<accession>A0A3P1C1U6</accession>
<comment type="caution">
    <text evidence="3">The sequence shown here is derived from an EMBL/GenBank/DDBJ whole genome shotgun (WGS) entry which is preliminary data.</text>
</comment>
<dbReference type="OrthoDB" id="9811889at2"/>
<dbReference type="AlphaFoldDB" id="A0A3P1C1U6"/>
<sequence>MKTAPLPANETERLQALESYHLIDSIPESVYENITHLASEICRTPMSLIGLIEKDRQWFKAQRGMKGSETPRELTFCSHAILNPDEAFIVPDARLDDRFHDNPFTLKDPHVVFYAGVPLVNLDGYPLGTLCVIDRRPRILTDNQIISLKALAKWVASEFELRKAKADLEKSQHNLETARLEMMKAKNALVSGVLPLAQEVLHTSESLLDKAPRADQIDELKTLWQTGQSLLKLNGR</sequence>
<dbReference type="InterPro" id="IPR003018">
    <property type="entry name" value="GAF"/>
</dbReference>
<evidence type="ECO:0000259" key="2">
    <source>
        <dbReference type="SMART" id="SM00065"/>
    </source>
</evidence>
<dbReference type="EMBL" id="RQJO01000007">
    <property type="protein sequence ID" value="RRB06774.1"/>
    <property type="molecule type" value="Genomic_DNA"/>
</dbReference>
<feature type="coiled-coil region" evidence="1">
    <location>
        <begin position="161"/>
        <end position="188"/>
    </location>
</feature>
<dbReference type="InterPro" id="IPR029016">
    <property type="entry name" value="GAF-like_dom_sf"/>
</dbReference>
<dbReference type="RefSeq" id="WP_124870432.1">
    <property type="nucleotide sequence ID" value="NZ_RQJO01000007.1"/>
</dbReference>
<dbReference type="Proteomes" id="UP000271925">
    <property type="component" value="Unassembled WGS sequence"/>
</dbReference>
<evidence type="ECO:0000256" key="1">
    <source>
        <dbReference type="SAM" id="Coils"/>
    </source>
</evidence>
<dbReference type="SUPFAM" id="SSF55781">
    <property type="entry name" value="GAF domain-like"/>
    <property type="match status" value="1"/>
</dbReference>
<keyword evidence="4" id="KW-1185">Reference proteome</keyword>
<keyword evidence="1" id="KW-0175">Coiled coil</keyword>
<dbReference type="SMART" id="SM00065">
    <property type="entry name" value="GAF"/>
    <property type="match status" value="1"/>
</dbReference>
<dbReference type="Pfam" id="PF01590">
    <property type="entry name" value="GAF"/>
    <property type="match status" value="1"/>
</dbReference>
<dbReference type="PANTHER" id="PTHR43102:SF2">
    <property type="entry name" value="GAF DOMAIN-CONTAINING PROTEIN"/>
    <property type="match status" value="1"/>
</dbReference>
<proteinExistence type="predicted"/>